<reference evidence="3" key="1">
    <citation type="journal article" date="2007" name="Plant Cell">
        <title>Dothideomycete-plant interactions illuminated by genome sequencing and EST analysis of the wheat pathogen Stagonospora nodorum.</title>
        <authorList>
            <person name="Hane J.K."/>
            <person name="Lowe R.G."/>
            <person name="Solomon P.S."/>
            <person name="Tan K.C."/>
            <person name="Schoch C.L."/>
            <person name="Spatafora J.W."/>
            <person name="Crous P.W."/>
            <person name="Kodira C."/>
            <person name="Birren B.W."/>
            <person name="Galagan J.E."/>
            <person name="Torriani S.F."/>
            <person name="McDonald B.A."/>
            <person name="Oliver R.P."/>
        </authorList>
    </citation>
    <scope>NUCLEOTIDE SEQUENCE [LARGE SCALE GENOMIC DNA]</scope>
    <source>
        <strain evidence="3">SN15 / ATCC MYA-4574 / FGSC 10173</strain>
    </source>
</reference>
<gene>
    <name evidence="2" type="ORF">SNOG_08386</name>
</gene>
<feature type="compositionally biased region" description="Polar residues" evidence="1">
    <location>
        <begin position="1"/>
        <end position="14"/>
    </location>
</feature>
<evidence type="ECO:0000313" key="2">
    <source>
        <dbReference type="EMBL" id="EAT84662.1"/>
    </source>
</evidence>
<dbReference type="Proteomes" id="UP000001055">
    <property type="component" value="Unassembled WGS sequence"/>
</dbReference>
<dbReference type="AlphaFoldDB" id="Q0UIM8"/>
<dbReference type="GeneID" id="5975598"/>
<dbReference type="RefSeq" id="XP_001798700.1">
    <property type="nucleotide sequence ID" value="XM_001798648.1"/>
</dbReference>
<evidence type="ECO:0000256" key="1">
    <source>
        <dbReference type="SAM" id="MobiDB-lite"/>
    </source>
</evidence>
<dbReference type="EMBL" id="CH445336">
    <property type="protein sequence ID" value="EAT84662.1"/>
    <property type="molecule type" value="Genomic_DNA"/>
</dbReference>
<evidence type="ECO:0000313" key="3">
    <source>
        <dbReference type="Proteomes" id="UP000001055"/>
    </source>
</evidence>
<dbReference type="InParanoid" id="Q0UIM8"/>
<proteinExistence type="predicted"/>
<accession>Q0UIM8</accession>
<dbReference type="HOGENOM" id="CLU_3125585_0_0_1"/>
<sequence length="50" mass="5557">MLAHQPTSGKTESGSAVDLPTRDFDCRFSELRASDHLPPLKDKSDALDHY</sequence>
<organism evidence="2 3">
    <name type="scientific">Phaeosphaeria nodorum (strain SN15 / ATCC MYA-4574 / FGSC 10173)</name>
    <name type="common">Glume blotch fungus</name>
    <name type="synonym">Parastagonospora nodorum</name>
    <dbReference type="NCBI Taxonomy" id="321614"/>
    <lineage>
        <taxon>Eukaryota</taxon>
        <taxon>Fungi</taxon>
        <taxon>Dikarya</taxon>
        <taxon>Ascomycota</taxon>
        <taxon>Pezizomycotina</taxon>
        <taxon>Dothideomycetes</taxon>
        <taxon>Pleosporomycetidae</taxon>
        <taxon>Pleosporales</taxon>
        <taxon>Pleosporineae</taxon>
        <taxon>Phaeosphaeriaceae</taxon>
        <taxon>Parastagonospora</taxon>
    </lineage>
</organism>
<dbReference type="KEGG" id="pno:SNOG_08386"/>
<protein>
    <submittedName>
        <fullName evidence="2">Uncharacterized protein</fullName>
    </submittedName>
</protein>
<name>Q0UIM8_PHANO</name>
<feature type="region of interest" description="Disordered" evidence="1">
    <location>
        <begin position="1"/>
        <end position="20"/>
    </location>
</feature>